<dbReference type="AlphaFoldDB" id="A0A9D2L8N3"/>
<comment type="caution">
    <text evidence="1">The sequence shown here is derived from an EMBL/GenBank/DDBJ whole genome shotgun (WGS) entry which is preliminary data.</text>
</comment>
<evidence type="ECO:0000313" key="1">
    <source>
        <dbReference type="EMBL" id="HJB08019.1"/>
    </source>
</evidence>
<dbReference type="EMBL" id="DWYS01000110">
    <property type="protein sequence ID" value="HJB08019.1"/>
    <property type="molecule type" value="Genomic_DNA"/>
</dbReference>
<reference evidence="1" key="1">
    <citation type="journal article" date="2021" name="PeerJ">
        <title>Extensive microbial diversity within the chicken gut microbiome revealed by metagenomics and culture.</title>
        <authorList>
            <person name="Gilroy R."/>
            <person name="Ravi A."/>
            <person name="Getino M."/>
            <person name="Pursley I."/>
            <person name="Horton D.L."/>
            <person name="Alikhan N.F."/>
            <person name="Baker D."/>
            <person name="Gharbi K."/>
            <person name="Hall N."/>
            <person name="Watson M."/>
            <person name="Adriaenssens E.M."/>
            <person name="Foster-Nyarko E."/>
            <person name="Jarju S."/>
            <person name="Secka A."/>
            <person name="Antonio M."/>
            <person name="Oren A."/>
            <person name="Chaudhuri R.R."/>
            <person name="La Ragione R."/>
            <person name="Hildebrand F."/>
            <person name="Pallen M.J."/>
        </authorList>
    </citation>
    <scope>NUCLEOTIDE SEQUENCE</scope>
    <source>
        <strain evidence="1">CHK188-4685</strain>
    </source>
</reference>
<dbReference type="Proteomes" id="UP000886804">
    <property type="component" value="Unassembled WGS sequence"/>
</dbReference>
<gene>
    <name evidence="1" type="ORF">H9716_09180</name>
</gene>
<name>A0A9D2L8N3_9FIRM</name>
<proteinExistence type="predicted"/>
<accession>A0A9D2L8N3</accession>
<sequence>MRTVVCMKCGQVWNVSRYAKIGSGTYLCPNCRKNKRKDEIGMAVKQAKTIAEYAIRKWLEEEKFVLECFQVEFQGHEAVVTDGNGDKLRLIYDPNTRMVVCADL</sequence>
<reference evidence="1" key="2">
    <citation type="submission" date="2021-04" db="EMBL/GenBank/DDBJ databases">
        <authorList>
            <person name="Gilroy R."/>
        </authorList>
    </citation>
    <scope>NUCLEOTIDE SEQUENCE</scope>
    <source>
        <strain evidence="1">CHK188-4685</strain>
    </source>
</reference>
<evidence type="ECO:0000313" key="2">
    <source>
        <dbReference type="Proteomes" id="UP000886804"/>
    </source>
</evidence>
<organism evidence="1 2">
    <name type="scientific">Candidatus Enterocloster faecavium</name>
    <dbReference type="NCBI Taxonomy" id="2838560"/>
    <lineage>
        <taxon>Bacteria</taxon>
        <taxon>Bacillati</taxon>
        <taxon>Bacillota</taxon>
        <taxon>Clostridia</taxon>
        <taxon>Lachnospirales</taxon>
        <taxon>Lachnospiraceae</taxon>
        <taxon>Enterocloster</taxon>
    </lineage>
</organism>
<protein>
    <submittedName>
        <fullName evidence="1">Uncharacterized protein</fullName>
    </submittedName>
</protein>